<reference evidence="14" key="1">
    <citation type="submission" date="2020-10" db="EMBL/GenBank/DDBJ databases">
        <title>The Complete Mitochondrial Genome of Downesia tarsata (Coleoptera: Chrysomelidae: Cassidinae).</title>
        <authorList>
            <person name="Dai X."/>
            <person name="Zhang S."/>
        </authorList>
    </citation>
    <scope>NUCLEOTIDE SEQUENCE</scope>
</reference>
<keyword evidence="6 12" id="KW-0812">Transmembrane</keyword>
<evidence type="ECO:0000256" key="2">
    <source>
        <dbReference type="ARBA" id="ARBA00008892"/>
    </source>
</evidence>
<dbReference type="GO" id="GO:0015078">
    <property type="term" value="F:proton transmembrane transporter activity"/>
    <property type="evidence" value="ECO:0007669"/>
    <property type="project" value="InterPro"/>
</dbReference>
<evidence type="ECO:0000256" key="11">
    <source>
        <dbReference type="ARBA" id="ARBA00023136"/>
    </source>
</evidence>
<dbReference type="Pfam" id="PF00895">
    <property type="entry name" value="ATP-synt_8"/>
    <property type="match status" value="1"/>
</dbReference>
<evidence type="ECO:0000256" key="10">
    <source>
        <dbReference type="ARBA" id="ARBA00023128"/>
    </source>
</evidence>
<evidence type="ECO:0000256" key="9">
    <source>
        <dbReference type="ARBA" id="ARBA00023065"/>
    </source>
</evidence>
<evidence type="ECO:0000256" key="6">
    <source>
        <dbReference type="ARBA" id="ARBA00022692"/>
    </source>
</evidence>
<sequence length="50" mass="6269">MPQMAPMNWMMIFLLTLMLIFFMICLNYFSFYFTPQKKIIHKSTKINWKW</sequence>
<comment type="subunit">
    <text evidence="3">F-type ATPases have 2 components, CF(1) - the catalytic core - and CF(0) - the membrane proton channel.</text>
</comment>
<dbReference type="GO" id="GO:0031966">
    <property type="term" value="C:mitochondrial membrane"/>
    <property type="evidence" value="ECO:0007669"/>
    <property type="project" value="UniProtKB-SubCell"/>
</dbReference>
<dbReference type="AlphaFoldDB" id="A0A7T1FV57"/>
<dbReference type="InterPro" id="IPR001421">
    <property type="entry name" value="ATP8_metazoa"/>
</dbReference>
<dbReference type="CTD" id="4509"/>
<keyword evidence="4 12" id="KW-0813">Transport</keyword>
<keyword evidence="7 12" id="KW-0375">Hydrogen ion transport</keyword>
<evidence type="ECO:0000313" key="14">
    <source>
        <dbReference type="EMBL" id="QPM99428.1"/>
    </source>
</evidence>
<dbReference type="GO" id="GO:0015986">
    <property type="term" value="P:proton motive force-driven ATP synthesis"/>
    <property type="evidence" value="ECO:0007669"/>
    <property type="project" value="InterPro"/>
</dbReference>
<accession>A0A7T1FV57</accession>
<evidence type="ECO:0000256" key="3">
    <source>
        <dbReference type="ARBA" id="ARBA00011291"/>
    </source>
</evidence>
<name>A0A7T1FV57_9CUCU</name>
<keyword evidence="5 12" id="KW-0138">CF(0)</keyword>
<evidence type="ECO:0000256" key="1">
    <source>
        <dbReference type="ARBA" id="ARBA00004304"/>
    </source>
</evidence>
<dbReference type="GO" id="GO:0045259">
    <property type="term" value="C:proton-transporting ATP synthase complex"/>
    <property type="evidence" value="ECO:0007669"/>
    <property type="project" value="UniProtKB-KW"/>
</dbReference>
<dbReference type="GeneID" id="65316832"/>
<evidence type="ECO:0000256" key="13">
    <source>
        <dbReference type="SAM" id="Phobius"/>
    </source>
</evidence>
<proteinExistence type="inferred from homology"/>
<organism evidence="14">
    <name type="scientific">Downesia tarsata</name>
    <dbReference type="NCBI Taxonomy" id="2790390"/>
    <lineage>
        <taxon>Eukaryota</taxon>
        <taxon>Metazoa</taxon>
        <taxon>Ecdysozoa</taxon>
        <taxon>Arthropoda</taxon>
        <taxon>Hexapoda</taxon>
        <taxon>Insecta</taxon>
        <taxon>Pterygota</taxon>
        <taxon>Neoptera</taxon>
        <taxon>Endopterygota</taxon>
        <taxon>Coleoptera</taxon>
        <taxon>Polyphaga</taxon>
        <taxon>Cucujiformia</taxon>
        <taxon>Chrysomeloidea</taxon>
        <taxon>Chrysomelidae</taxon>
        <taxon>Cassidinae</taxon>
        <taxon>Downesia</taxon>
    </lineage>
</organism>
<comment type="similarity">
    <text evidence="2 12">Belongs to the ATPase protein 8 family.</text>
</comment>
<keyword evidence="11 13" id="KW-0472">Membrane</keyword>
<evidence type="ECO:0000256" key="4">
    <source>
        <dbReference type="ARBA" id="ARBA00022448"/>
    </source>
</evidence>
<evidence type="ECO:0000256" key="7">
    <source>
        <dbReference type="ARBA" id="ARBA00022781"/>
    </source>
</evidence>
<evidence type="ECO:0000256" key="8">
    <source>
        <dbReference type="ARBA" id="ARBA00022989"/>
    </source>
</evidence>
<geneLocation type="mitochondrion" evidence="14"/>
<gene>
    <name evidence="14" type="primary">ATP8</name>
</gene>
<evidence type="ECO:0000256" key="5">
    <source>
        <dbReference type="ARBA" id="ARBA00022547"/>
    </source>
</evidence>
<feature type="transmembrane region" description="Helical" evidence="13">
    <location>
        <begin position="12"/>
        <end position="33"/>
    </location>
</feature>
<evidence type="ECO:0000256" key="12">
    <source>
        <dbReference type="RuleBase" id="RU003661"/>
    </source>
</evidence>
<protein>
    <recommendedName>
        <fullName evidence="12">ATP synthase complex subunit 8</fullName>
    </recommendedName>
</protein>
<keyword evidence="8 13" id="KW-1133">Transmembrane helix</keyword>
<keyword evidence="10 12" id="KW-0496">Mitochondrion</keyword>
<comment type="subcellular location">
    <subcellularLocation>
        <location evidence="1 12">Mitochondrion membrane</location>
        <topology evidence="1 12">Single-pass membrane protein</topology>
    </subcellularLocation>
</comment>
<keyword evidence="9 12" id="KW-0406">Ion transport</keyword>
<dbReference type="EMBL" id="MW176089">
    <property type="protein sequence ID" value="QPM99428.1"/>
    <property type="molecule type" value="Genomic_DNA"/>
</dbReference>
<dbReference type="RefSeq" id="YP_010117200.1">
    <property type="nucleotide sequence ID" value="NC_056105.1"/>
</dbReference>